<evidence type="ECO:0000313" key="3">
    <source>
        <dbReference type="Proteomes" id="UP000594638"/>
    </source>
</evidence>
<evidence type="ECO:0000313" key="2">
    <source>
        <dbReference type="EMBL" id="CAA2991726.1"/>
    </source>
</evidence>
<accession>A0A8S0SHJ8</accession>
<proteinExistence type="predicted"/>
<name>A0A8S0SHJ8_OLEEU</name>
<keyword evidence="3" id="KW-1185">Reference proteome</keyword>
<dbReference type="EMBL" id="CACTIH010005427">
    <property type="protein sequence ID" value="CAA2991726.1"/>
    <property type="molecule type" value="Genomic_DNA"/>
</dbReference>
<protein>
    <submittedName>
        <fullName evidence="2">Uncharacterized protein</fullName>
    </submittedName>
</protein>
<feature type="region of interest" description="Disordered" evidence="1">
    <location>
        <begin position="1"/>
        <end position="25"/>
    </location>
</feature>
<dbReference type="AlphaFoldDB" id="A0A8S0SHJ8"/>
<evidence type="ECO:0000256" key="1">
    <source>
        <dbReference type="SAM" id="MobiDB-lite"/>
    </source>
</evidence>
<dbReference type="Gramene" id="OE9A102293T1">
    <property type="protein sequence ID" value="OE9A102293C1"/>
    <property type="gene ID" value="OE9A102293"/>
</dbReference>
<gene>
    <name evidence="2" type="ORF">OLEA9_A102293</name>
</gene>
<comment type="caution">
    <text evidence="2">The sequence shown here is derived from an EMBL/GenBank/DDBJ whole genome shotgun (WGS) entry which is preliminary data.</text>
</comment>
<dbReference type="Proteomes" id="UP000594638">
    <property type="component" value="Unassembled WGS sequence"/>
</dbReference>
<reference evidence="2 3" key="1">
    <citation type="submission" date="2019-12" db="EMBL/GenBank/DDBJ databases">
        <authorList>
            <person name="Alioto T."/>
            <person name="Alioto T."/>
            <person name="Gomez Garrido J."/>
        </authorList>
    </citation>
    <scope>NUCLEOTIDE SEQUENCE [LARGE SCALE GENOMIC DNA]</scope>
</reference>
<organism evidence="2 3">
    <name type="scientific">Olea europaea subsp. europaea</name>
    <dbReference type="NCBI Taxonomy" id="158383"/>
    <lineage>
        <taxon>Eukaryota</taxon>
        <taxon>Viridiplantae</taxon>
        <taxon>Streptophyta</taxon>
        <taxon>Embryophyta</taxon>
        <taxon>Tracheophyta</taxon>
        <taxon>Spermatophyta</taxon>
        <taxon>Magnoliopsida</taxon>
        <taxon>eudicotyledons</taxon>
        <taxon>Gunneridae</taxon>
        <taxon>Pentapetalae</taxon>
        <taxon>asterids</taxon>
        <taxon>lamiids</taxon>
        <taxon>Lamiales</taxon>
        <taxon>Oleaceae</taxon>
        <taxon>Oleeae</taxon>
        <taxon>Olea</taxon>
    </lineage>
</organism>
<sequence length="84" mass="9228">MTTTPTNLKPDLRKRRNCARGGTTPLRAIVAPPRIEALDMVKSSIFMTASKLRKNRNLDQKDDESLIDPMVKSGLQLASVACSS</sequence>